<dbReference type="SUPFAM" id="SSF69618">
    <property type="entry name" value="HemD-like"/>
    <property type="match status" value="1"/>
</dbReference>
<reference evidence="11 12" key="1">
    <citation type="submission" date="2017-11" db="EMBL/GenBank/DDBJ databases">
        <title>Comparitive Functional Genomics of Dry Heat Resistant strains isolated from the Viking Spacecraft.</title>
        <authorList>
            <person name="Seuylemezian A."/>
            <person name="Cooper K."/>
            <person name="Vaishampayan P."/>
        </authorList>
    </citation>
    <scope>NUCLEOTIDE SEQUENCE [LARGE SCALE GENOMIC DNA]</scope>
    <source>
        <strain evidence="11 12">V1-29</strain>
    </source>
</reference>
<dbReference type="InterPro" id="IPR036108">
    <property type="entry name" value="4pyrrol_syn_uPrphyn_synt_sf"/>
</dbReference>
<evidence type="ECO:0000256" key="8">
    <source>
        <dbReference type="ARBA" id="ARBA00048617"/>
    </source>
</evidence>
<comment type="pathway">
    <text evidence="1 9">Porphyrin-containing compound metabolism; protoporphyrin-IX biosynthesis; coproporphyrinogen-III from 5-aminolevulinate: step 3/4.</text>
</comment>
<dbReference type="GO" id="GO:0004852">
    <property type="term" value="F:uroporphyrinogen-III synthase activity"/>
    <property type="evidence" value="ECO:0007669"/>
    <property type="project" value="UniProtKB-UniRule"/>
</dbReference>
<evidence type="ECO:0000256" key="2">
    <source>
        <dbReference type="ARBA" id="ARBA00008133"/>
    </source>
</evidence>
<dbReference type="OrthoDB" id="9815856at2"/>
<keyword evidence="12" id="KW-1185">Reference proteome</keyword>
<evidence type="ECO:0000256" key="9">
    <source>
        <dbReference type="RuleBase" id="RU366031"/>
    </source>
</evidence>
<evidence type="ECO:0000313" key="11">
    <source>
        <dbReference type="EMBL" id="PLT30180.1"/>
    </source>
</evidence>
<dbReference type="UniPathway" id="UPA00251">
    <property type="reaction ID" value="UER00320"/>
</dbReference>
<feature type="domain" description="Tetrapyrrole biosynthesis uroporphyrinogen III synthase" evidence="10">
    <location>
        <begin position="26"/>
        <end position="244"/>
    </location>
</feature>
<proteinExistence type="inferred from homology"/>
<dbReference type="CDD" id="cd06578">
    <property type="entry name" value="HemD"/>
    <property type="match status" value="1"/>
</dbReference>
<dbReference type="RefSeq" id="WP_101641364.1">
    <property type="nucleotide sequence ID" value="NZ_PGUY01000027.1"/>
</dbReference>
<accession>A0A2N5M749</accession>
<organism evidence="11 12">
    <name type="scientific">Peribacillus deserti</name>
    <dbReference type="NCBI Taxonomy" id="673318"/>
    <lineage>
        <taxon>Bacteria</taxon>
        <taxon>Bacillati</taxon>
        <taxon>Bacillota</taxon>
        <taxon>Bacilli</taxon>
        <taxon>Bacillales</taxon>
        <taxon>Bacillaceae</taxon>
        <taxon>Peribacillus</taxon>
    </lineage>
</organism>
<gene>
    <name evidence="11" type="ORF">CUU66_09060</name>
</gene>
<evidence type="ECO:0000256" key="7">
    <source>
        <dbReference type="ARBA" id="ARBA00040167"/>
    </source>
</evidence>
<keyword evidence="5 9" id="KW-0627">Porphyrin biosynthesis</keyword>
<evidence type="ECO:0000256" key="6">
    <source>
        <dbReference type="ARBA" id="ARBA00037589"/>
    </source>
</evidence>
<dbReference type="EC" id="4.2.1.75" evidence="3 9"/>
<evidence type="ECO:0000256" key="1">
    <source>
        <dbReference type="ARBA" id="ARBA00004772"/>
    </source>
</evidence>
<comment type="caution">
    <text evidence="11">The sequence shown here is derived from an EMBL/GenBank/DDBJ whole genome shotgun (WGS) entry which is preliminary data.</text>
</comment>
<keyword evidence="4 9" id="KW-0456">Lyase</keyword>
<evidence type="ECO:0000256" key="3">
    <source>
        <dbReference type="ARBA" id="ARBA00013109"/>
    </source>
</evidence>
<dbReference type="PANTHER" id="PTHR38042">
    <property type="entry name" value="UROPORPHYRINOGEN-III SYNTHASE, CHLOROPLASTIC"/>
    <property type="match status" value="1"/>
</dbReference>
<sequence>MSAGFDKPLAGIKVLITRAEGQADPLIKSVERLGGIPVSIPMISFKKTGKSLPDGKYDWIIFTSANAFKFACLTKERLAALGHPKIAAIGEKTKEAIERLGFRIDFIPESFIAEAFVREFTGRLKQQEKVLLPKGNLARNIIYETLTSEGHICTEIIMYENKMPPSSESGLIEFFETNKADVLTFTSASTAANFMKIVRKNNLEEAIQESVVACIGPAAKNKAEALGLTVQICPDTYTVDGMLQAIIAFYKNDMSRRKL</sequence>
<evidence type="ECO:0000313" key="12">
    <source>
        <dbReference type="Proteomes" id="UP000234748"/>
    </source>
</evidence>
<dbReference type="AlphaFoldDB" id="A0A2N5M749"/>
<comment type="catalytic activity">
    <reaction evidence="8 9">
        <text>hydroxymethylbilane = uroporphyrinogen III + H2O</text>
        <dbReference type="Rhea" id="RHEA:18965"/>
        <dbReference type="ChEBI" id="CHEBI:15377"/>
        <dbReference type="ChEBI" id="CHEBI:57308"/>
        <dbReference type="ChEBI" id="CHEBI:57845"/>
        <dbReference type="EC" id="4.2.1.75"/>
    </reaction>
</comment>
<comment type="function">
    <text evidence="6 9">Catalyzes cyclization of the linear tetrapyrrole, hydroxymethylbilane, to the macrocyclic uroporphyrinogen III.</text>
</comment>
<dbReference type="InterPro" id="IPR003754">
    <property type="entry name" value="4pyrrol_synth_uPrphyn_synth"/>
</dbReference>
<dbReference type="Pfam" id="PF02602">
    <property type="entry name" value="HEM4"/>
    <property type="match status" value="1"/>
</dbReference>
<dbReference type="PANTHER" id="PTHR38042:SF1">
    <property type="entry name" value="UROPORPHYRINOGEN-III SYNTHASE, CHLOROPLASTIC"/>
    <property type="match status" value="1"/>
</dbReference>
<dbReference type="Gene3D" id="3.40.50.10090">
    <property type="match status" value="2"/>
</dbReference>
<dbReference type="GO" id="GO:0006782">
    <property type="term" value="P:protoporphyrinogen IX biosynthetic process"/>
    <property type="evidence" value="ECO:0007669"/>
    <property type="project" value="UniProtKB-UniRule"/>
</dbReference>
<evidence type="ECO:0000256" key="4">
    <source>
        <dbReference type="ARBA" id="ARBA00023239"/>
    </source>
</evidence>
<dbReference type="GO" id="GO:0006780">
    <property type="term" value="P:uroporphyrinogen III biosynthetic process"/>
    <property type="evidence" value="ECO:0007669"/>
    <property type="project" value="UniProtKB-UniRule"/>
</dbReference>
<dbReference type="Proteomes" id="UP000234748">
    <property type="component" value="Unassembled WGS sequence"/>
</dbReference>
<protein>
    <recommendedName>
        <fullName evidence="7 9">Uroporphyrinogen-III synthase</fullName>
        <ecNumber evidence="3 9">4.2.1.75</ecNumber>
    </recommendedName>
</protein>
<dbReference type="EMBL" id="PGUY01000027">
    <property type="protein sequence ID" value="PLT30180.1"/>
    <property type="molecule type" value="Genomic_DNA"/>
</dbReference>
<evidence type="ECO:0000256" key="5">
    <source>
        <dbReference type="ARBA" id="ARBA00023244"/>
    </source>
</evidence>
<name>A0A2N5M749_9BACI</name>
<dbReference type="InterPro" id="IPR039793">
    <property type="entry name" value="UROS/Hem4"/>
</dbReference>
<evidence type="ECO:0000259" key="10">
    <source>
        <dbReference type="Pfam" id="PF02602"/>
    </source>
</evidence>
<comment type="similarity">
    <text evidence="2 9">Belongs to the uroporphyrinogen-III synthase family.</text>
</comment>